<dbReference type="InterPro" id="IPR000073">
    <property type="entry name" value="AB_hydrolase_1"/>
</dbReference>
<keyword evidence="1" id="KW-1133">Transmembrane helix</keyword>
<dbReference type="GO" id="GO:0016787">
    <property type="term" value="F:hydrolase activity"/>
    <property type="evidence" value="ECO:0007669"/>
    <property type="project" value="UniProtKB-KW"/>
</dbReference>
<dbReference type="PANTHER" id="PTHR12277:SF81">
    <property type="entry name" value="PROTEIN ABHD13"/>
    <property type="match status" value="1"/>
</dbReference>
<feature type="transmembrane region" description="Helical" evidence="1">
    <location>
        <begin position="12"/>
        <end position="29"/>
    </location>
</feature>
<name>A0A8E6B8X8_9BACT</name>
<keyword evidence="1" id="KW-0812">Transmembrane</keyword>
<dbReference type="RefSeq" id="WP_213498196.1">
    <property type="nucleotide sequence ID" value="NZ_CP074694.1"/>
</dbReference>
<evidence type="ECO:0000313" key="4">
    <source>
        <dbReference type="Proteomes" id="UP000676194"/>
    </source>
</evidence>
<dbReference type="EMBL" id="CP074694">
    <property type="protein sequence ID" value="QVL33306.1"/>
    <property type="molecule type" value="Genomic_DNA"/>
</dbReference>
<dbReference type="AlphaFoldDB" id="A0A8E6B8X8"/>
<evidence type="ECO:0000313" key="3">
    <source>
        <dbReference type="EMBL" id="QVL33306.1"/>
    </source>
</evidence>
<dbReference type="Gene3D" id="3.40.50.1820">
    <property type="entry name" value="alpha/beta hydrolase"/>
    <property type="match status" value="2"/>
</dbReference>
<keyword evidence="1" id="KW-0472">Membrane</keyword>
<keyword evidence="4" id="KW-1185">Reference proteome</keyword>
<keyword evidence="3" id="KW-0378">Hydrolase</keyword>
<gene>
    <name evidence="3" type="ORF">KIH39_05165</name>
</gene>
<sequence>MSWFGRSKKHWFWRRVYFYGFFLIMFFAFKQFIERKLVFRGDSEMEPIPKERIAESFCETPSGNKIHSWWMPVPNARWHIVIFHGNAGNLSFYGSRMARFAELLKASTMVFDYPGYGLSTGSPDEKSCYESATSVIQDYIQRGLIDPNKLVYLGESLGGGVAVEQSRVVPPRALVLLKTFTSLPAAAKNLYPMLPTFTLMSNRFDNLGKIGQLHVPVILFSGTRDQLVPFQHGQELFEAANNPKKFVALVGSRHNDLIPDLFYAELVSFLDQIR</sequence>
<reference evidence="3" key="1">
    <citation type="submission" date="2021-05" db="EMBL/GenBank/DDBJ databases">
        <title>Complete genome sequence of the cellulolytic planctomycete Telmatocola sphagniphila SP2T and characterization of the first cellulase from planctomycetes.</title>
        <authorList>
            <person name="Rakitin A.L."/>
            <person name="Beletsky A.V."/>
            <person name="Naumoff D.G."/>
            <person name="Kulichevskaya I.S."/>
            <person name="Mardanov A.V."/>
            <person name="Ravin N.V."/>
            <person name="Dedysh S.N."/>
        </authorList>
    </citation>
    <scope>NUCLEOTIDE SEQUENCE</scope>
    <source>
        <strain evidence="3">SP2T</strain>
    </source>
</reference>
<feature type="domain" description="AB hydrolase-1" evidence="2">
    <location>
        <begin position="79"/>
        <end position="167"/>
    </location>
</feature>
<dbReference type="PANTHER" id="PTHR12277">
    <property type="entry name" value="ALPHA/BETA HYDROLASE DOMAIN-CONTAINING PROTEIN"/>
    <property type="match status" value="1"/>
</dbReference>
<proteinExistence type="predicted"/>
<organism evidence="3 4">
    <name type="scientific">Telmatocola sphagniphila</name>
    <dbReference type="NCBI Taxonomy" id="1123043"/>
    <lineage>
        <taxon>Bacteria</taxon>
        <taxon>Pseudomonadati</taxon>
        <taxon>Planctomycetota</taxon>
        <taxon>Planctomycetia</taxon>
        <taxon>Gemmatales</taxon>
        <taxon>Gemmataceae</taxon>
    </lineage>
</organism>
<dbReference type="Proteomes" id="UP000676194">
    <property type="component" value="Chromosome"/>
</dbReference>
<protein>
    <submittedName>
        <fullName evidence="3">Alpha/beta hydrolase</fullName>
    </submittedName>
</protein>
<dbReference type="InterPro" id="IPR029058">
    <property type="entry name" value="AB_hydrolase_fold"/>
</dbReference>
<evidence type="ECO:0000259" key="2">
    <source>
        <dbReference type="Pfam" id="PF00561"/>
    </source>
</evidence>
<accession>A0A8E6B8X8</accession>
<evidence type="ECO:0000256" key="1">
    <source>
        <dbReference type="SAM" id="Phobius"/>
    </source>
</evidence>
<dbReference type="SUPFAM" id="SSF53474">
    <property type="entry name" value="alpha/beta-Hydrolases"/>
    <property type="match status" value="1"/>
</dbReference>
<dbReference type="KEGG" id="tsph:KIH39_05165"/>
<dbReference type="Pfam" id="PF00561">
    <property type="entry name" value="Abhydrolase_1"/>
    <property type="match status" value="1"/>
</dbReference>